<feature type="transmembrane region" description="Helical" evidence="1">
    <location>
        <begin position="252"/>
        <end position="274"/>
    </location>
</feature>
<keyword evidence="1" id="KW-0812">Transmembrane</keyword>
<dbReference type="AlphaFoldDB" id="J0QT84"/>
<keyword evidence="3" id="KW-1185">Reference proteome</keyword>
<dbReference type="Pfam" id="PF04332">
    <property type="entry name" value="DUF475"/>
    <property type="match status" value="1"/>
</dbReference>
<dbReference type="PATRIC" id="fig|1094558.3.peg.1758"/>
<dbReference type="EMBL" id="AIMB01000008">
    <property type="protein sequence ID" value="EJF89091.1"/>
    <property type="molecule type" value="Genomic_DNA"/>
</dbReference>
<feature type="transmembrane region" description="Helical" evidence="1">
    <location>
        <begin position="319"/>
        <end position="338"/>
    </location>
</feature>
<organism evidence="2 3">
    <name type="scientific">Bartonella tamiae Th239</name>
    <dbReference type="NCBI Taxonomy" id="1094558"/>
    <lineage>
        <taxon>Bacteria</taxon>
        <taxon>Pseudomonadati</taxon>
        <taxon>Pseudomonadota</taxon>
        <taxon>Alphaproteobacteria</taxon>
        <taxon>Hyphomicrobiales</taxon>
        <taxon>Bartonellaceae</taxon>
        <taxon>Bartonella</taxon>
    </lineage>
</organism>
<evidence type="ECO:0000313" key="2">
    <source>
        <dbReference type="EMBL" id="EJF89091.1"/>
    </source>
</evidence>
<keyword evidence="1" id="KW-1133">Transmembrane helix</keyword>
<proteinExistence type="predicted"/>
<evidence type="ECO:0000256" key="1">
    <source>
        <dbReference type="SAM" id="Phobius"/>
    </source>
</evidence>
<evidence type="ECO:0000313" key="3">
    <source>
        <dbReference type="Proteomes" id="UP000008952"/>
    </source>
</evidence>
<feature type="transmembrane region" description="Helical" evidence="1">
    <location>
        <begin position="38"/>
        <end position="54"/>
    </location>
</feature>
<dbReference type="PANTHER" id="PTHR30238">
    <property type="entry name" value="MEMBRANE BOUND PREDICTED REDOX MODULATOR"/>
    <property type="match status" value="1"/>
</dbReference>
<accession>J0QT84</accession>
<protein>
    <recommendedName>
        <fullName evidence="4">YkoY family integral membrane protein</fullName>
    </recommendedName>
</protein>
<comment type="caution">
    <text evidence="2">The sequence shown here is derived from an EMBL/GenBank/DDBJ whole genome shotgun (WGS) entry which is preliminary data.</text>
</comment>
<gene>
    <name evidence="2" type="ORF">ME5_01642</name>
</gene>
<feature type="transmembrane region" description="Helical" evidence="1">
    <location>
        <begin position="166"/>
        <end position="187"/>
    </location>
</feature>
<feature type="transmembrane region" description="Helical" evidence="1">
    <location>
        <begin position="193"/>
        <end position="213"/>
    </location>
</feature>
<dbReference type="Proteomes" id="UP000008952">
    <property type="component" value="Unassembled WGS sequence"/>
</dbReference>
<dbReference type="PANTHER" id="PTHR30238:SF4">
    <property type="entry name" value="SLL1022 PROTEIN"/>
    <property type="match status" value="1"/>
</dbReference>
<dbReference type="HOGENOM" id="CLU_034539_1_0_5"/>
<dbReference type="OrthoDB" id="8533002at2"/>
<feature type="transmembrane region" description="Helical" evidence="1">
    <location>
        <begin position="75"/>
        <end position="101"/>
    </location>
</feature>
<keyword evidence="1" id="KW-0472">Membrane</keyword>
<dbReference type="RefSeq" id="WP_008040190.1">
    <property type="nucleotide sequence ID" value="NZ_JH725147.1"/>
</dbReference>
<feature type="transmembrane region" description="Helical" evidence="1">
    <location>
        <begin position="121"/>
        <end position="146"/>
    </location>
</feature>
<feature type="transmembrane region" description="Helical" evidence="1">
    <location>
        <begin position="7"/>
        <end position="26"/>
    </location>
</feature>
<feature type="transmembrane region" description="Helical" evidence="1">
    <location>
        <begin position="225"/>
        <end position="246"/>
    </location>
</feature>
<sequence>MSVLRYFTWAFIFTFIGLALGTWLGYFETGSVKGALEFLFICSVLGVLEISLSFDNSIVNARVLRDMTPKWQHRFLTWGILIAVFGMRIIFPLAVVAFAAWVSPWEAIKLAVWNPQHYAQIMMDAHVGIAAFGGTFLLMVGMKYFFDAEKDVHWINMIEKRAQKFASIHGIEVASALVLILIFAALVKESDEHTFLISAIYGLLTFLGVEALGSILDARKPTMDTVYKGGAGAFIYLEVLDASFSFDGVVGAFALSKNLFVIAIGLGIGAFYVRSMTIMLVDKGTLMQYRYLEHGAFYAILILAIIMYVQTLVHIPEVITGLIGMCFILTALISSIRYNRAHPHWLAKEQEEAQKTDL</sequence>
<feature type="transmembrane region" description="Helical" evidence="1">
    <location>
        <begin position="295"/>
        <end position="313"/>
    </location>
</feature>
<dbReference type="NCBIfam" id="NF010620">
    <property type="entry name" value="PRK14013.2-6"/>
    <property type="match status" value="1"/>
</dbReference>
<name>J0QT84_9HYPH</name>
<dbReference type="InterPro" id="IPR007427">
    <property type="entry name" value="DUF475"/>
</dbReference>
<reference evidence="2 3" key="1">
    <citation type="submission" date="2012-03" db="EMBL/GenBank/DDBJ databases">
        <title>The Genome Sequence of Bartonella tamiae Th239.</title>
        <authorList>
            <consortium name="The Broad Institute Genome Sequencing Platform"/>
            <consortium name="The Broad Institute Genome Sequencing Center for Infectious Disease"/>
            <person name="Feldgarden M."/>
            <person name="Kirby J."/>
            <person name="Kosoy M."/>
            <person name="Birtles R."/>
            <person name="Probert W.S."/>
            <person name="Chiaraviglio L."/>
            <person name="Young S.K."/>
            <person name="Zeng Q."/>
            <person name="Gargeya S."/>
            <person name="Fitzgerald M."/>
            <person name="Haas B."/>
            <person name="Abouelleil A."/>
            <person name="Alvarado L."/>
            <person name="Arachchi H.M."/>
            <person name="Berlin A."/>
            <person name="Chapman S.B."/>
            <person name="Gearin G."/>
            <person name="Goldberg J."/>
            <person name="Griggs A."/>
            <person name="Gujja S."/>
            <person name="Hansen M."/>
            <person name="Heiman D."/>
            <person name="Howarth C."/>
            <person name="Larimer J."/>
            <person name="Lui A."/>
            <person name="MacDonald P.J.P."/>
            <person name="McCowen C."/>
            <person name="Montmayeur A."/>
            <person name="Murphy C."/>
            <person name="Neiman D."/>
            <person name="Pearson M."/>
            <person name="Priest M."/>
            <person name="Roberts A."/>
            <person name="Saif S."/>
            <person name="Shea T."/>
            <person name="Sisk P."/>
            <person name="Stolte C."/>
            <person name="Sykes S."/>
            <person name="Wortman J."/>
            <person name="Nusbaum C."/>
            <person name="Birren B."/>
        </authorList>
    </citation>
    <scope>NUCLEOTIDE SEQUENCE [LARGE SCALE GENOMIC DNA]</scope>
    <source>
        <strain evidence="2 3">Th239</strain>
    </source>
</reference>
<dbReference type="eggNOG" id="COG2899">
    <property type="taxonomic scope" value="Bacteria"/>
</dbReference>
<evidence type="ECO:0008006" key="4">
    <source>
        <dbReference type="Google" id="ProtNLM"/>
    </source>
</evidence>